<evidence type="ECO:0000256" key="7">
    <source>
        <dbReference type="ARBA" id="ARBA00022679"/>
    </source>
</evidence>
<dbReference type="EC" id="2.7.10.2" evidence="4"/>
<organism evidence="21 22">
    <name type="scientific">Pseudomonas flexibilis</name>
    <dbReference type="NCBI Taxonomy" id="706570"/>
    <lineage>
        <taxon>Bacteria</taxon>
        <taxon>Pseudomonadati</taxon>
        <taxon>Pseudomonadota</taxon>
        <taxon>Gammaproteobacteria</taxon>
        <taxon>Pseudomonadales</taxon>
        <taxon>Pseudomonadaceae</taxon>
        <taxon>Pseudomonas</taxon>
    </lineage>
</organism>
<evidence type="ECO:0000259" key="19">
    <source>
        <dbReference type="Pfam" id="PF13614"/>
    </source>
</evidence>
<evidence type="ECO:0000256" key="3">
    <source>
        <dbReference type="ARBA" id="ARBA00008883"/>
    </source>
</evidence>
<evidence type="ECO:0000256" key="11">
    <source>
        <dbReference type="ARBA" id="ARBA00022840"/>
    </source>
</evidence>
<evidence type="ECO:0000256" key="5">
    <source>
        <dbReference type="ARBA" id="ARBA00022475"/>
    </source>
</evidence>
<dbReference type="EMBL" id="FTMC01000002">
    <property type="protein sequence ID" value="SIQ04638.1"/>
    <property type="molecule type" value="Genomic_DNA"/>
</dbReference>
<evidence type="ECO:0000256" key="4">
    <source>
        <dbReference type="ARBA" id="ARBA00011903"/>
    </source>
</evidence>
<reference evidence="21 22" key="1">
    <citation type="submission" date="2017-01" db="EMBL/GenBank/DDBJ databases">
        <authorList>
            <person name="Mah S.A."/>
            <person name="Swanson W.J."/>
            <person name="Moy G.W."/>
            <person name="Vacquier V.D."/>
        </authorList>
    </citation>
    <scope>NUCLEOTIDE SEQUENCE [LARGE SCALE GENOMIC DNA]</scope>
    <source>
        <strain evidence="21 22">ATCC 29606</strain>
    </source>
</reference>
<evidence type="ECO:0000256" key="17">
    <source>
        <dbReference type="SAM" id="Phobius"/>
    </source>
</evidence>
<keyword evidence="5" id="KW-1003">Cell membrane</keyword>
<dbReference type="RefSeq" id="WP_051587403.1">
    <property type="nucleotide sequence ID" value="NZ_FMUP01000003.1"/>
</dbReference>
<keyword evidence="7" id="KW-0808">Transferase</keyword>
<sequence length="737" mass="81336">MNTLPPYDAARLPSPALGPGEDEDTLDLMKLWNILWRAKWMIVGLILVACVATLLVLQWVTPQYKATATLVIADRNPQVLAFQQLFEPGVNTSEYLQTQLGLLHSRALAERVVKELDLTRHPLFAPEAPSEPWIDWRAWLPDWLMPEEPEQPDEAARVREVVRALGPAISAHYVGKSQLIAVNVELPDPQLAANAANALADGFITSQLDSNMTRSLSAADWMNKRLLELQENLRAAENRLQGYREAEGLVDLDGVSTISANELTLTGSKMIDARRERAEAQSQYRQVQALNGDLERLASVPAVLGHPLIQQFKAERARAQAKVDELSRRYGPKHPAMIAAHTELNAATASLHTQVQQVVAGIERNYQLAEANEQSLRQSFDLNKTQIQDISRKEFRLRELQREVDSNRVLYETFLARLKETAATSDINSANAQVVDRAMVPIQPSKPQKGLILGIAALAAGVLGMGLAFLREALDDTFRTSEDVEARINVPLLGVVPLVTRKSRNRLAHLFRLNEDKRFCEAIRTLRTGLVLSDIDRPRQIVLVTSTLANEGKSTVAVNLAFSMSHIERVLLIEADLRNPTLARSFTLPEKGPGLADLIAGHGRLEDCVRTVGKLAMLPAGSVPSNPQELLSSPRLARILNALTSRYQRIIIDSPPSQVVSDALLLAKLSNALIYVIHAESTPIPLVQKGIGRLLRNKAPVIGVVLNQYDLAKAGRYGKPYESYGYLSAPLSQASRG</sequence>
<evidence type="ECO:0000256" key="6">
    <source>
        <dbReference type="ARBA" id="ARBA00022519"/>
    </source>
</evidence>
<dbReference type="GO" id="GO:0004715">
    <property type="term" value="F:non-membrane spanning protein tyrosine kinase activity"/>
    <property type="evidence" value="ECO:0007669"/>
    <property type="project" value="UniProtKB-EC"/>
</dbReference>
<dbReference type="NCBIfam" id="TIGR01007">
    <property type="entry name" value="eps_fam"/>
    <property type="match status" value="1"/>
</dbReference>
<dbReference type="InterPro" id="IPR027417">
    <property type="entry name" value="P-loop_NTPase"/>
</dbReference>
<dbReference type="Gene3D" id="3.40.50.300">
    <property type="entry name" value="P-loop containing nucleotide triphosphate hydrolases"/>
    <property type="match status" value="1"/>
</dbReference>
<comment type="catalytic activity">
    <reaction evidence="15">
        <text>L-tyrosyl-[protein] + ATP = O-phospho-L-tyrosyl-[protein] + ADP + H(+)</text>
        <dbReference type="Rhea" id="RHEA:10596"/>
        <dbReference type="Rhea" id="RHEA-COMP:10136"/>
        <dbReference type="Rhea" id="RHEA-COMP:20101"/>
        <dbReference type="ChEBI" id="CHEBI:15378"/>
        <dbReference type="ChEBI" id="CHEBI:30616"/>
        <dbReference type="ChEBI" id="CHEBI:46858"/>
        <dbReference type="ChEBI" id="CHEBI:61978"/>
        <dbReference type="ChEBI" id="CHEBI:456216"/>
        <dbReference type="EC" id="2.7.10.2"/>
    </reaction>
</comment>
<evidence type="ECO:0000256" key="13">
    <source>
        <dbReference type="ARBA" id="ARBA00023136"/>
    </source>
</evidence>
<dbReference type="CDD" id="cd05387">
    <property type="entry name" value="BY-kinase"/>
    <property type="match status" value="1"/>
</dbReference>
<comment type="similarity">
    <text evidence="3">Belongs to the etk/wzc family.</text>
</comment>
<keyword evidence="11" id="KW-0067">ATP-binding</keyword>
<evidence type="ECO:0000256" key="1">
    <source>
        <dbReference type="ARBA" id="ARBA00004429"/>
    </source>
</evidence>
<feature type="coiled-coil region" evidence="16">
    <location>
        <begin position="270"/>
        <end position="329"/>
    </location>
</feature>
<keyword evidence="9" id="KW-0547">Nucleotide-binding</keyword>
<dbReference type="OrthoDB" id="9775724at2"/>
<evidence type="ECO:0000313" key="21">
    <source>
        <dbReference type="EMBL" id="SIQ04638.1"/>
    </source>
</evidence>
<comment type="subcellular location">
    <subcellularLocation>
        <location evidence="1">Cell inner membrane</location>
        <topology evidence="1">Multi-pass membrane protein</topology>
    </subcellularLocation>
</comment>
<evidence type="ECO:0000313" key="22">
    <source>
        <dbReference type="Proteomes" id="UP000186079"/>
    </source>
</evidence>
<gene>
    <name evidence="21" type="ORF">SAMN05421672_102195</name>
</gene>
<dbReference type="PANTHER" id="PTHR32309:SF13">
    <property type="entry name" value="FERRIC ENTEROBACTIN TRANSPORT PROTEIN FEPE"/>
    <property type="match status" value="1"/>
</dbReference>
<evidence type="ECO:0000256" key="15">
    <source>
        <dbReference type="ARBA" id="ARBA00051245"/>
    </source>
</evidence>
<evidence type="ECO:0000259" key="20">
    <source>
        <dbReference type="Pfam" id="PF13807"/>
    </source>
</evidence>
<dbReference type="InterPro" id="IPR025669">
    <property type="entry name" value="AAA_dom"/>
</dbReference>
<evidence type="ECO:0000256" key="9">
    <source>
        <dbReference type="ARBA" id="ARBA00022741"/>
    </source>
</evidence>
<dbReference type="Pfam" id="PF13807">
    <property type="entry name" value="GNVR"/>
    <property type="match status" value="1"/>
</dbReference>
<evidence type="ECO:0000256" key="8">
    <source>
        <dbReference type="ARBA" id="ARBA00022692"/>
    </source>
</evidence>
<feature type="domain" description="Polysaccharide chain length determinant N-terminal" evidence="18">
    <location>
        <begin position="24"/>
        <end position="116"/>
    </location>
</feature>
<dbReference type="InterPro" id="IPR050445">
    <property type="entry name" value="Bact_polysacc_biosynth/exp"/>
</dbReference>
<keyword evidence="12 17" id="KW-1133">Transmembrane helix</keyword>
<keyword evidence="16" id="KW-0175">Coiled coil</keyword>
<feature type="transmembrane region" description="Helical" evidence="17">
    <location>
        <begin position="40"/>
        <end position="60"/>
    </location>
</feature>
<dbReference type="InterPro" id="IPR003856">
    <property type="entry name" value="LPS_length_determ_N"/>
</dbReference>
<proteinExistence type="inferred from homology"/>
<dbReference type="InterPro" id="IPR032807">
    <property type="entry name" value="GNVR"/>
</dbReference>
<dbReference type="SUPFAM" id="SSF52540">
    <property type="entry name" value="P-loop containing nucleoside triphosphate hydrolases"/>
    <property type="match status" value="1"/>
</dbReference>
<feature type="domain" description="Tyrosine-protein kinase G-rich" evidence="20">
    <location>
        <begin position="399"/>
        <end position="473"/>
    </location>
</feature>
<dbReference type="AlphaFoldDB" id="A0A1N6PJQ4"/>
<accession>A0A1N6PJQ4</accession>
<protein>
    <recommendedName>
        <fullName evidence="4">non-specific protein-tyrosine kinase</fullName>
        <ecNumber evidence="4">2.7.10.2</ecNumber>
    </recommendedName>
</protein>
<evidence type="ECO:0000256" key="10">
    <source>
        <dbReference type="ARBA" id="ARBA00022777"/>
    </source>
</evidence>
<keyword evidence="10" id="KW-0418">Kinase</keyword>
<evidence type="ECO:0000256" key="16">
    <source>
        <dbReference type="SAM" id="Coils"/>
    </source>
</evidence>
<keyword evidence="8 17" id="KW-0812">Transmembrane</keyword>
<evidence type="ECO:0000259" key="18">
    <source>
        <dbReference type="Pfam" id="PF02706"/>
    </source>
</evidence>
<keyword evidence="6" id="KW-0997">Cell inner membrane</keyword>
<dbReference type="Proteomes" id="UP000186079">
    <property type="component" value="Unassembled WGS sequence"/>
</dbReference>
<dbReference type="PANTHER" id="PTHR32309">
    <property type="entry name" value="TYROSINE-PROTEIN KINASE"/>
    <property type="match status" value="1"/>
</dbReference>
<evidence type="ECO:0000256" key="12">
    <source>
        <dbReference type="ARBA" id="ARBA00022989"/>
    </source>
</evidence>
<dbReference type="GO" id="GO:0005524">
    <property type="term" value="F:ATP binding"/>
    <property type="evidence" value="ECO:0007669"/>
    <property type="project" value="UniProtKB-KW"/>
</dbReference>
<dbReference type="Pfam" id="PF02706">
    <property type="entry name" value="Wzz"/>
    <property type="match status" value="1"/>
</dbReference>
<feature type="domain" description="AAA" evidence="19">
    <location>
        <begin position="552"/>
        <end position="680"/>
    </location>
</feature>
<dbReference type="InterPro" id="IPR005702">
    <property type="entry name" value="Wzc-like_C"/>
</dbReference>
<feature type="coiled-coil region" evidence="16">
    <location>
        <begin position="219"/>
        <end position="246"/>
    </location>
</feature>
<name>A0A1N6PJQ4_9PSED</name>
<evidence type="ECO:0000256" key="2">
    <source>
        <dbReference type="ARBA" id="ARBA00007316"/>
    </source>
</evidence>
<dbReference type="GO" id="GO:0005886">
    <property type="term" value="C:plasma membrane"/>
    <property type="evidence" value="ECO:0007669"/>
    <property type="project" value="UniProtKB-SubCell"/>
</dbReference>
<dbReference type="Pfam" id="PF13614">
    <property type="entry name" value="AAA_31"/>
    <property type="match status" value="1"/>
</dbReference>
<evidence type="ECO:0000256" key="14">
    <source>
        <dbReference type="ARBA" id="ARBA00023137"/>
    </source>
</evidence>
<keyword evidence="14" id="KW-0829">Tyrosine-protein kinase</keyword>
<keyword evidence="13 17" id="KW-0472">Membrane</keyword>
<comment type="similarity">
    <text evidence="2">Belongs to the CpsD/CapB family.</text>
</comment>